<keyword evidence="4" id="KW-1185">Reference proteome</keyword>
<protein>
    <submittedName>
        <fullName evidence="3">DUF397 domain-containing protein</fullName>
    </submittedName>
    <submittedName>
        <fullName evidence="2">Toxin-antitoxin system, toxin component</fullName>
    </submittedName>
</protein>
<dbReference type="Proteomes" id="UP000502504">
    <property type="component" value="Chromosome"/>
</dbReference>
<dbReference type="Pfam" id="PF04149">
    <property type="entry name" value="DUF397"/>
    <property type="match status" value="1"/>
</dbReference>
<evidence type="ECO:0000259" key="1">
    <source>
        <dbReference type="Pfam" id="PF04149"/>
    </source>
</evidence>
<dbReference type="EMBL" id="LHQL01000014">
    <property type="protein sequence ID" value="OOQ47514.1"/>
    <property type="molecule type" value="Genomic_DNA"/>
</dbReference>
<reference evidence="3 5" key="2">
    <citation type="submission" date="2020-03" db="EMBL/GenBank/DDBJ databases">
        <title>Is there a link between lipid content and antibiotic production in Streptomyces?</title>
        <authorList>
            <person name="David M."/>
            <person name="Lejeune C."/>
            <person name="Abreu S."/>
            <person name="Thibessard A."/>
            <person name="Leblond P."/>
            <person name="Chaminade P."/>
            <person name="Virolle M.-J."/>
        </authorList>
    </citation>
    <scope>NUCLEOTIDE SEQUENCE [LARGE SCALE GENOMIC DNA]</scope>
    <source>
        <strain evidence="3 5">DSM 41481</strain>
    </source>
</reference>
<dbReference type="EMBL" id="CP050692">
    <property type="protein sequence ID" value="QIT47840.1"/>
    <property type="molecule type" value="Genomic_DNA"/>
</dbReference>
<dbReference type="RefSeq" id="WP_078636145.1">
    <property type="nucleotide sequence ID" value="NZ_CM007717.1"/>
</dbReference>
<evidence type="ECO:0000313" key="5">
    <source>
        <dbReference type="Proteomes" id="UP000502504"/>
    </source>
</evidence>
<gene>
    <name evidence="2" type="ORF">AFM16_32885</name>
    <name evidence="3" type="ORF">HCX60_33450</name>
</gene>
<name>A0AAE7CNK7_STRAT</name>
<dbReference type="AlphaFoldDB" id="A0AAE7CNK7"/>
<reference evidence="2 4" key="1">
    <citation type="submission" date="2015-07" db="EMBL/GenBank/DDBJ databases">
        <title>Draft Genome Sequence of Streptomyces antibioticus, IMRU 3720 reveals insights in the evolution of actinomycin biosynthetic gene clusters in Streptomyces.</title>
        <authorList>
            <person name="Crnovcic I."/>
            <person name="Ruckert C."/>
            <person name="Kalinowksi J."/>
            <person name="Keller U."/>
        </authorList>
    </citation>
    <scope>NUCLEOTIDE SEQUENCE [LARGE SCALE GENOMIC DNA]</scope>
    <source>
        <strain evidence="2 4">DSM 41481</strain>
    </source>
</reference>
<proteinExistence type="predicted"/>
<evidence type="ECO:0000313" key="4">
    <source>
        <dbReference type="Proteomes" id="UP000190306"/>
    </source>
</evidence>
<organism evidence="3 5">
    <name type="scientific">Streptomyces antibioticus</name>
    <dbReference type="NCBI Taxonomy" id="1890"/>
    <lineage>
        <taxon>Bacteria</taxon>
        <taxon>Bacillati</taxon>
        <taxon>Actinomycetota</taxon>
        <taxon>Actinomycetes</taxon>
        <taxon>Kitasatosporales</taxon>
        <taxon>Streptomycetaceae</taxon>
        <taxon>Streptomyces</taxon>
    </lineage>
</organism>
<evidence type="ECO:0000313" key="2">
    <source>
        <dbReference type="EMBL" id="OOQ47514.1"/>
    </source>
</evidence>
<evidence type="ECO:0000313" key="3">
    <source>
        <dbReference type="EMBL" id="QIT47840.1"/>
    </source>
</evidence>
<accession>A0AAE7CNK7</accession>
<feature type="domain" description="DUF397" evidence="1">
    <location>
        <begin position="6"/>
        <end position="56"/>
    </location>
</feature>
<sequence>MSTTELAWFKSSYSGTQGDDCVEVAVGEQAVHIRDSKDVTRPHLAVGRDGWARFVGFTVRGVRAE</sequence>
<dbReference type="InterPro" id="IPR007278">
    <property type="entry name" value="DUF397"/>
</dbReference>
<dbReference type="Proteomes" id="UP000190306">
    <property type="component" value="Chromosome"/>
</dbReference>